<keyword evidence="12" id="KW-1185">Reference proteome</keyword>
<feature type="domain" description="RRM" evidence="10">
    <location>
        <begin position="389"/>
        <end position="464"/>
    </location>
</feature>
<reference evidence="11 12" key="1">
    <citation type="journal article" date="2020" name="Cell">
        <title>Large-Scale Comparative Analyses of Tick Genomes Elucidate Their Genetic Diversity and Vector Capacities.</title>
        <authorList>
            <consortium name="Tick Genome and Microbiome Consortium (TIGMIC)"/>
            <person name="Jia N."/>
            <person name="Wang J."/>
            <person name="Shi W."/>
            <person name="Du L."/>
            <person name="Sun Y."/>
            <person name="Zhan W."/>
            <person name="Jiang J.F."/>
            <person name="Wang Q."/>
            <person name="Zhang B."/>
            <person name="Ji P."/>
            <person name="Bell-Sakyi L."/>
            <person name="Cui X.M."/>
            <person name="Yuan T.T."/>
            <person name="Jiang B.G."/>
            <person name="Yang W.F."/>
            <person name="Lam T.T."/>
            <person name="Chang Q.C."/>
            <person name="Ding S.J."/>
            <person name="Wang X.J."/>
            <person name="Zhu J.G."/>
            <person name="Ruan X.D."/>
            <person name="Zhao L."/>
            <person name="Wei J.T."/>
            <person name="Ye R.Z."/>
            <person name="Que T.C."/>
            <person name="Du C.H."/>
            <person name="Zhou Y.H."/>
            <person name="Cheng J.X."/>
            <person name="Dai P.F."/>
            <person name="Guo W.B."/>
            <person name="Han X.H."/>
            <person name="Huang E.J."/>
            <person name="Li L.F."/>
            <person name="Wei W."/>
            <person name="Gao Y.C."/>
            <person name="Liu J.Z."/>
            <person name="Shao H.Z."/>
            <person name="Wang X."/>
            <person name="Wang C.C."/>
            <person name="Yang T.C."/>
            <person name="Huo Q.B."/>
            <person name="Li W."/>
            <person name="Chen H.Y."/>
            <person name="Chen S.E."/>
            <person name="Zhou L.G."/>
            <person name="Ni X.B."/>
            <person name="Tian J.H."/>
            <person name="Sheng Y."/>
            <person name="Liu T."/>
            <person name="Pan Y.S."/>
            <person name="Xia L.Y."/>
            <person name="Li J."/>
            <person name="Zhao F."/>
            <person name="Cao W.C."/>
        </authorList>
    </citation>
    <scope>NUCLEOTIDE SEQUENCE [LARGE SCALE GENOMIC DNA]</scope>
    <source>
        <strain evidence="11">HaeL-2018</strain>
    </source>
</reference>
<keyword evidence="7" id="KW-0539">Nucleus</keyword>
<dbReference type="InterPro" id="IPR034605">
    <property type="entry name" value="PGC-1"/>
</dbReference>
<evidence type="ECO:0000313" key="12">
    <source>
        <dbReference type="Proteomes" id="UP000821853"/>
    </source>
</evidence>
<dbReference type="PROSITE" id="PS50102">
    <property type="entry name" value="RRM"/>
    <property type="match status" value="1"/>
</dbReference>
<dbReference type="InterPro" id="IPR035979">
    <property type="entry name" value="RBD_domain_sf"/>
</dbReference>
<dbReference type="Pfam" id="PF00076">
    <property type="entry name" value="RRM_1"/>
    <property type="match status" value="1"/>
</dbReference>
<keyword evidence="5" id="KW-0010">Activator</keyword>
<evidence type="ECO:0000256" key="2">
    <source>
        <dbReference type="ARBA" id="ARBA00022553"/>
    </source>
</evidence>
<feature type="compositionally biased region" description="Basic and acidic residues" evidence="9">
    <location>
        <begin position="1"/>
        <end position="13"/>
    </location>
</feature>
<dbReference type="InterPro" id="IPR012677">
    <property type="entry name" value="Nucleotide-bd_a/b_plait_sf"/>
</dbReference>
<dbReference type="GO" id="GO:0045944">
    <property type="term" value="P:positive regulation of transcription by RNA polymerase II"/>
    <property type="evidence" value="ECO:0007669"/>
    <property type="project" value="TreeGrafter"/>
</dbReference>
<dbReference type="SMART" id="SM00360">
    <property type="entry name" value="RRM"/>
    <property type="match status" value="1"/>
</dbReference>
<evidence type="ECO:0000256" key="1">
    <source>
        <dbReference type="ARBA" id="ARBA00004123"/>
    </source>
</evidence>
<evidence type="ECO:0000256" key="9">
    <source>
        <dbReference type="SAM" id="MobiDB-lite"/>
    </source>
</evidence>
<dbReference type="EMBL" id="JABSTR010000001">
    <property type="protein sequence ID" value="KAH9362917.1"/>
    <property type="molecule type" value="Genomic_DNA"/>
</dbReference>
<dbReference type="OrthoDB" id="10047851at2759"/>
<dbReference type="SUPFAM" id="SSF54928">
    <property type="entry name" value="RNA-binding domain, RBD"/>
    <property type="match status" value="1"/>
</dbReference>
<keyword evidence="4" id="KW-0805">Transcription regulation</keyword>
<feature type="compositionally biased region" description="Low complexity" evidence="9">
    <location>
        <begin position="194"/>
        <end position="209"/>
    </location>
</feature>
<dbReference type="AlphaFoldDB" id="A0A9J6FIS4"/>
<feature type="compositionally biased region" description="Low complexity" evidence="9">
    <location>
        <begin position="327"/>
        <end position="342"/>
    </location>
</feature>
<comment type="caution">
    <text evidence="11">The sequence shown here is derived from an EMBL/GenBank/DDBJ whole genome shotgun (WGS) entry which is preliminary data.</text>
</comment>
<dbReference type="GO" id="GO:0003723">
    <property type="term" value="F:RNA binding"/>
    <property type="evidence" value="ECO:0007669"/>
    <property type="project" value="UniProtKB-UniRule"/>
</dbReference>
<sequence>MDKAGWRGWRAGEDGEGVGNRAEGEGAVETWKCGQPTPRACTVTLRSLQDINRGAVCVYCRGRLPMYSMEMNNFINCTSMEQVYFDLLSGPLLEDDDKDLFDTVFEADLPFELADPAVDFESDVAGWVKQSPIWGRDLPEVSSVEGEAPADANWISEVQSWAKEASKVESSEDDEVDVVSIDDDGKSAQSIEHTTPTKPSTQPTPEQSPAKTNEDTPVVSSSLIDRMKAASAKKRSPILIQPPERSRPATTKSDAATNTAPCPAATPDHDYCTAAKGSPKAKSQSGKGDHVVVRRVSRSPSVTRRYRPRSVSRRRHPSRSPRRRSRSSSPSSRSSSCGSSDGSVRRRSRPTQRLRDSRGPWRPQRRQDSRRFMPSPPRRRIPDQKDERRVIYVGNIPEGTTRLALRERFARFGHIEEVSVHFRDHGDNYGFVTFLRGSDAYEAVEHGNDDPKLPRFDLCFGGRRQFCRTNWADLDSQYERYYYIQREQHVNSLDFDSLLQAAKSKSQGHSRY</sequence>
<keyword evidence="2" id="KW-0597">Phosphoprotein</keyword>
<feature type="region of interest" description="Disordered" evidence="9">
    <location>
        <begin position="1"/>
        <end position="23"/>
    </location>
</feature>
<organism evidence="11 12">
    <name type="scientific">Haemaphysalis longicornis</name>
    <name type="common">Bush tick</name>
    <dbReference type="NCBI Taxonomy" id="44386"/>
    <lineage>
        <taxon>Eukaryota</taxon>
        <taxon>Metazoa</taxon>
        <taxon>Ecdysozoa</taxon>
        <taxon>Arthropoda</taxon>
        <taxon>Chelicerata</taxon>
        <taxon>Arachnida</taxon>
        <taxon>Acari</taxon>
        <taxon>Parasitiformes</taxon>
        <taxon>Ixodida</taxon>
        <taxon>Ixodoidea</taxon>
        <taxon>Ixodidae</taxon>
        <taxon>Haemaphysalinae</taxon>
        <taxon>Haemaphysalis</taxon>
    </lineage>
</organism>
<dbReference type="Proteomes" id="UP000821853">
    <property type="component" value="Chromosome 1"/>
</dbReference>
<gene>
    <name evidence="11" type="ORF">HPB48_014301</name>
</gene>
<dbReference type="GO" id="GO:0005634">
    <property type="term" value="C:nucleus"/>
    <property type="evidence" value="ECO:0007669"/>
    <property type="project" value="UniProtKB-SubCell"/>
</dbReference>
<dbReference type="PANTHER" id="PTHR15528:SF11">
    <property type="entry name" value="FI18188P1"/>
    <property type="match status" value="1"/>
</dbReference>
<keyword evidence="6" id="KW-0804">Transcription</keyword>
<proteinExistence type="predicted"/>
<dbReference type="InterPro" id="IPR000504">
    <property type="entry name" value="RRM_dom"/>
</dbReference>
<evidence type="ECO:0000256" key="8">
    <source>
        <dbReference type="PROSITE-ProRule" id="PRU00176"/>
    </source>
</evidence>
<feature type="compositionally biased region" description="Basic residues" evidence="9">
    <location>
        <begin position="304"/>
        <end position="326"/>
    </location>
</feature>
<evidence type="ECO:0000256" key="6">
    <source>
        <dbReference type="ARBA" id="ARBA00023163"/>
    </source>
</evidence>
<evidence type="ECO:0000259" key="10">
    <source>
        <dbReference type="PROSITE" id="PS50102"/>
    </source>
</evidence>
<feature type="compositionally biased region" description="Basic and acidic residues" evidence="9">
    <location>
        <begin position="353"/>
        <end position="371"/>
    </location>
</feature>
<protein>
    <recommendedName>
        <fullName evidence="10">RRM domain-containing protein</fullName>
    </recommendedName>
</protein>
<feature type="region of interest" description="Disordered" evidence="9">
    <location>
        <begin position="183"/>
        <end position="386"/>
    </location>
</feature>
<evidence type="ECO:0000313" key="11">
    <source>
        <dbReference type="EMBL" id="KAH9362917.1"/>
    </source>
</evidence>
<comment type="subcellular location">
    <subcellularLocation>
        <location evidence="1">Nucleus</location>
    </subcellularLocation>
</comment>
<dbReference type="OMA" id="QYERYYY"/>
<accession>A0A9J6FIS4</accession>
<dbReference type="GO" id="GO:0003712">
    <property type="term" value="F:transcription coregulator activity"/>
    <property type="evidence" value="ECO:0007669"/>
    <property type="project" value="InterPro"/>
</dbReference>
<dbReference type="PANTHER" id="PTHR15528">
    <property type="entry name" value="PEROXISOME PROLIFERATOR ACTIVATED RECEPTOR GAMMA COACTIVATOR 1 PGC-1 -RELATED"/>
    <property type="match status" value="1"/>
</dbReference>
<evidence type="ECO:0000256" key="3">
    <source>
        <dbReference type="ARBA" id="ARBA00022884"/>
    </source>
</evidence>
<name>A0A9J6FIS4_HAELO</name>
<evidence type="ECO:0000256" key="4">
    <source>
        <dbReference type="ARBA" id="ARBA00023015"/>
    </source>
</evidence>
<keyword evidence="3 8" id="KW-0694">RNA-binding</keyword>
<dbReference type="Gene3D" id="3.30.70.330">
    <property type="match status" value="1"/>
</dbReference>
<dbReference type="VEuPathDB" id="VectorBase:HLOH_050640"/>
<evidence type="ECO:0000256" key="5">
    <source>
        <dbReference type="ARBA" id="ARBA00023159"/>
    </source>
</evidence>
<feature type="compositionally biased region" description="Low complexity" evidence="9">
    <location>
        <begin position="255"/>
        <end position="266"/>
    </location>
</feature>
<evidence type="ECO:0000256" key="7">
    <source>
        <dbReference type="ARBA" id="ARBA00023242"/>
    </source>
</evidence>